<dbReference type="RefSeq" id="WP_165106843.1">
    <property type="nucleotide sequence ID" value="NZ_JAAKYA010000043.1"/>
</dbReference>
<organism evidence="1 2">
    <name type="scientific">Limisphaera ngatamarikiensis</name>
    <dbReference type="NCBI Taxonomy" id="1324935"/>
    <lineage>
        <taxon>Bacteria</taxon>
        <taxon>Pseudomonadati</taxon>
        <taxon>Verrucomicrobiota</taxon>
        <taxon>Verrucomicrobiia</taxon>
        <taxon>Limisphaerales</taxon>
        <taxon>Limisphaeraceae</taxon>
        <taxon>Limisphaera</taxon>
    </lineage>
</organism>
<dbReference type="AlphaFoldDB" id="A0A6M1S0Z9"/>
<sequence>MTWSLYRWAWLLESPLYVGMPPAGSLNRCRLYVPARALWGSITAELARDKADNSFPNYQEVGDKIRQSVRFTYLFPAEKDESQWHAWLPRYEQGRGLVWQREDDGSLKVSDREFRMRLLSTRPSTAIDPSSDTAAEGSLRETECINTKWREFESFSSGPVGFAGYVFLSGDLDKDLRKDLEALDMMTVGGDTRYGLGRLRRIGNMAPAVDVFGCTVDPGMGYPLIEADRVLGHAEVKEDGSPELRGAMELLRGWDYGRDDHWRSSKPLWVPGSSADKARKWRIDESGHWSSSD</sequence>
<reference evidence="1 2" key="1">
    <citation type="submission" date="2020-02" db="EMBL/GenBank/DDBJ databases">
        <title>Draft genome sequence of Limisphaera ngatamarikiensis NGM72.4T, a thermophilic Verrucomicrobia grouped in subdivision 3.</title>
        <authorList>
            <person name="Carere C.R."/>
            <person name="Steen J."/>
            <person name="Hugenholtz P."/>
            <person name="Stott M.B."/>
        </authorList>
    </citation>
    <scope>NUCLEOTIDE SEQUENCE [LARGE SCALE GENOMIC DNA]</scope>
    <source>
        <strain evidence="1 2">NGM72.4</strain>
    </source>
</reference>
<name>A0A6M1S0Z9_9BACT</name>
<keyword evidence="2" id="KW-1185">Reference proteome</keyword>
<accession>A0A6M1S0Z9</accession>
<protein>
    <recommendedName>
        <fullName evidence="3">CRISPR-associated protein</fullName>
    </recommendedName>
</protein>
<gene>
    <name evidence="1" type="ORF">G4L39_06520</name>
</gene>
<evidence type="ECO:0000313" key="1">
    <source>
        <dbReference type="EMBL" id="NGO39050.1"/>
    </source>
</evidence>
<comment type="caution">
    <text evidence="1">The sequence shown here is derived from an EMBL/GenBank/DDBJ whole genome shotgun (WGS) entry which is preliminary data.</text>
</comment>
<dbReference type="Proteomes" id="UP000477311">
    <property type="component" value="Unassembled WGS sequence"/>
</dbReference>
<proteinExistence type="predicted"/>
<evidence type="ECO:0000313" key="2">
    <source>
        <dbReference type="Proteomes" id="UP000477311"/>
    </source>
</evidence>
<evidence type="ECO:0008006" key="3">
    <source>
        <dbReference type="Google" id="ProtNLM"/>
    </source>
</evidence>
<dbReference type="EMBL" id="JAAKYA010000043">
    <property type="protein sequence ID" value="NGO39050.1"/>
    <property type="molecule type" value="Genomic_DNA"/>
</dbReference>